<accession>A0ABS8WFP6</accession>
<feature type="region of interest" description="Disordered" evidence="1">
    <location>
        <begin position="120"/>
        <end position="155"/>
    </location>
</feature>
<dbReference type="Pfam" id="PF10986">
    <property type="entry name" value="ZrgA"/>
    <property type="match status" value="1"/>
</dbReference>
<proteinExistence type="predicted"/>
<evidence type="ECO:0000256" key="2">
    <source>
        <dbReference type="SAM" id="SignalP"/>
    </source>
</evidence>
<evidence type="ECO:0000313" key="4">
    <source>
        <dbReference type="Proteomes" id="UP001201273"/>
    </source>
</evidence>
<evidence type="ECO:0000313" key="3">
    <source>
        <dbReference type="EMBL" id="MCE2596508.1"/>
    </source>
</evidence>
<keyword evidence="2" id="KW-0732">Signal</keyword>
<keyword evidence="4" id="KW-1185">Reference proteome</keyword>
<sequence length="214" mass="24145">MQFRLKKMFSLSLITLAGISSQTTAADHDHRAHGSHEHGAANIDLVLEGNELAFDWMSPAANLLGFEHQAKNDEQKQKLAEVTSLLAQPKHILVLPDAAGCKVTEHNIDSALFTMNASADEHHDDKHHDDKHHDDEHHDDEHHDDEHHDDTHQDTHSDVTVSYHFECANPDEISSLSFSLFDHFLLTEKVQIQGIINSQQMAKTLTPKDHSLTW</sequence>
<comment type="caution">
    <text evidence="3">The sequence shown here is derived from an EMBL/GenBank/DDBJ whole genome shotgun (WGS) entry which is preliminary data.</text>
</comment>
<dbReference type="EMBL" id="JAIMJA010000020">
    <property type="protein sequence ID" value="MCE2596508.1"/>
    <property type="molecule type" value="Genomic_DNA"/>
</dbReference>
<feature type="chain" id="PRO_5045404657" evidence="2">
    <location>
        <begin position="26"/>
        <end position="214"/>
    </location>
</feature>
<dbReference type="Proteomes" id="UP001201273">
    <property type="component" value="Unassembled WGS sequence"/>
</dbReference>
<feature type="signal peptide" evidence="2">
    <location>
        <begin position="1"/>
        <end position="25"/>
    </location>
</feature>
<dbReference type="InterPro" id="IPR021253">
    <property type="entry name" value="ZrgA-like"/>
</dbReference>
<gene>
    <name evidence="3" type="ORF">K6Y31_17060</name>
</gene>
<protein>
    <submittedName>
        <fullName evidence="3">DUF2796 domain-containing protein</fullName>
    </submittedName>
</protein>
<dbReference type="RefSeq" id="WP_233054147.1">
    <property type="nucleotide sequence ID" value="NZ_JAIMJA010000020.1"/>
</dbReference>
<organism evidence="3 4">
    <name type="scientific">Motilimonas cestriensis</name>
    <dbReference type="NCBI Taxonomy" id="2742685"/>
    <lineage>
        <taxon>Bacteria</taxon>
        <taxon>Pseudomonadati</taxon>
        <taxon>Pseudomonadota</taxon>
        <taxon>Gammaproteobacteria</taxon>
        <taxon>Alteromonadales</taxon>
        <taxon>Alteromonadales genera incertae sedis</taxon>
        <taxon>Motilimonas</taxon>
    </lineage>
</organism>
<evidence type="ECO:0000256" key="1">
    <source>
        <dbReference type="SAM" id="MobiDB-lite"/>
    </source>
</evidence>
<reference evidence="3 4" key="1">
    <citation type="journal article" date="2022" name="Environ. Microbiol. Rep.">
        <title>Eco-phylogenetic analyses reveal divergent evolution of vitamin B12 metabolism in the marine bacterial family 'Psychromonadaceae'.</title>
        <authorList>
            <person name="Jin X."/>
            <person name="Yang Y."/>
            <person name="Cao H."/>
            <person name="Gao B."/>
            <person name="Zhao Z."/>
        </authorList>
    </citation>
    <scope>NUCLEOTIDE SEQUENCE [LARGE SCALE GENOMIC DNA]</scope>
    <source>
        <strain evidence="3 4">MKS20</strain>
    </source>
</reference>
<name>A0ABS8WFP6_9GAMM</name>